<dbReference type="SMART" id="SM01091">
    <property type="entry name" value="CorC_HlyC"/>
    <property type="match status" value="1"/>
</dbReference>
<evidence type="ECO:0000259" key="11">
    <source>
        <dbReference type="PROSITE" id="PS51846"/>
    </source>
</evidence>
<protein>
    <submittedName>
        <fullName evidence="12">Hemolysin, contains CBS domains</fullName>
    </submittedName>
</protein>
<dbReference type="PANTHER" id="PTHR22777">
    <property type="entry name" value="HEMOLYSIN-RELATED"/>
    <property type="match status" value="1"/>
</dbReference>
<gene>
    <name evidence="12" type="ORF">SAMN04488541_101660</name>
</gene>
<proteinExistence type="predicted"/>
<evidence type="ECO:0000256" key="7">
    <source>
        <dbReference type="PROSITE-ProRule" id="PRU00703"/>
    </source>
</evidence>
<feature type="transmembrane region" description="Helical" evidence="9">
    <location>
        <begin position="104"/>
        <end position="122"/>
    </location>
</feature>
<evidence type="ECO:0000256" key="6">
    <source>
        <dbReference type="ARBA" id="ARBA00023136"/>
    </source>
</evidence>
<dbReference type="SUPFAM" id="SSF54631">
    <property type="entry name" value="CBS-domain pair"/>
    <property type="match status" value="1"/>
</dbReference>
<evidence type="ECO:0000256" key="2">
    <source>
        <dbReference type="ARBA" id="ARBA00022692"/>
    </source>
</evidence>
<feature type="transmembrane region" description="Helical" evidence="9">
    <location>
        <begin position="6"/>
        <end position="28"/>
    </location>
</feature>
<feature type="transmembrane region" description="Helical" evidence="9">
    <location>
        <begin position="134"/>
        <end position="157"/>
    </location>
</feature>
<evidence type="ECO:0000256" key="4">
    <source>
        <dbReference type="ARBA" id="ARBA00022989"/>
    </source>
</evidence>
<keyword evidence="4 8" id="KW-1133">Transmembrane helix</keyword>
<evidence type="ECO:0000313" key="12">
    <source>
        <dbReference type="EMBL" id="SFF11677.1"/>
    </source>
</evidence>
<dbReference type="InterPro" id="IPR036318">
    <property type="entry name" value="FAD-bd_PCMH-like_sf"/>
</dbReference>
<evidence type="ECO:0000256" key="9">
    <source>
        <dbReference type="SAM" id="Phobius"/>
    </source>
</evidence>
<dbReference type="EMBL" id="FONY01000016">
    <property type="protein sequence ID" value="SFF11677.1"/>
    <property type="molecule type" value="Genomic_DNA"/>
</dbReference>
<feature type="domain" description="CNNM transmembrane" evidence="11">
    <location>
        <begin position="1"/>
        <end position="200"/>
    </location>
</feature>
<dbReference type="GO" id="GO:0005886">
    <property type="term" value="C:plasma membrane"/>
    <property type="evidence" value="ECO:0007669"/>
    <property type="project" value="TreeGrafter"/>
</dbReference>
<sequence length="428" mass="48209">MSFATIVIILSLAFSAFFSGVELAFVSANRLHIALQRKKGKFWAEIISQLIEKPSLFVTSMLIGNTISLTVYSIYMAQIFDPYIKSFIETYVQLPQGAKDTLTLIVQALYSTAIVLALAEFLPKAISLINPEKLLAIAAVPINFIYKLLYPFVYVILNTCRFVITKIIKMEYIEAKPVFGLTDLTHYIHNLSIDENNRAEVDAKIFSNALKFKSVKVRECMIPRTEIIGIDKSEGIEALKKLMTESGHSKVIVYEEAIDNVVGYVHALALFRKPESIDSILTPIIIVPETMSANALMLDFINGHKSMALVVDEFGGTSGIVTIEDLMEEIFGEIDDEYDTDENNIQQIDEANYILNARLEIDYLNDLYQWNIPKGDYDTLGGYIISITESIPQIDEQIETPKFTFTVLSMQDARIDKVKMTIKQAEES</sequence>
<dbReference type="STRING" id="1003.SAMN04488541_101660"/>
<dbReference type="OrthoDB" id="9798188at2"/>
<keyword evidence="13" id="KW-1185">Reference proteome</keyword>
<dbReference type="InterPro" id="IPR044751">
    <property type="entry name" value="Ion_transp-like_CBS"/>
</dbReference>
<evidence type="ECO:0000256" key="3">
    <source>
        <dbReference type="ARBA" id="ARBA00022737"/>
    </source>
</evidence>
<dbReference type="PROSITE" id="PS51371">
    <property type="entry name" value="CBS"/>
    <property type="match status" value="1"/>
</dbReference>
<keyword evidence="2 8" id="KW-0812">Transmembrane</keyword>
<evidence type="ECO:0000313" key="13">
    <source>
        <dbReference type="Proteomes" id="UP000199513"/>
    </source>
</evidence>
<dbReference type="InterPro" id="IPR005170">
    <property type="entry name" value="Transptr-assoc_dom"/>
</dbReference>
<dbReference type="InterPro" id="IPR000644">
    <property type="entry name" value="CBS_dom"/>
</dbReference>
<dbReference type="Pfam" id="PF03471">
    <property type="entry name" value="CorC_HlyC"/>
    <property type="match status" value="1"/>
</dbReference>
<dbReference type="RefSeq" id="WP_091544872.1">
    <property type="nucleotide sequence ID" value="NZ_FONY01000016.1"/>
</dbReference>
<keyword evidence="3" id="KW-0677">Repeat</keyword>
<organism evidence="12 13">
    <name type="scientific">Thermoflexibacter ruber</name>
    <dbReference type="NCBI Taxonomy" id="1003"/>
    <lineage>
        <taxon>Bacteria</taxon>
        <taxon>Pseudomonadati</taxon>
        <taxon>Bacteroidota</taxon>
        <taxon>Cytophagia</taxon>
        <taxon>Cytophagales</taxon>
        <taxon>Thermoflexibacteraceae</taxon>
        <taxon>Thermoflexibacter</taxon>
    </lineage>
</organism>
<feature type="transmembrane region" description="Helical" evidence="9">
    <location>
        <begin position="56"/>
        <end position="75"/>
    </location>
</feature>
<dbReference type="InterPro" id="IPR016169">
    <property type="entry name" value="FAD-bd_PCMH_sub2"/>
</dbReference>
<dbReference type="Pfam" id="PF01595">
    <property type="entry name" value="CNNM"/>
    <property type="match status" value="1"/>
</dbReference>
<dbReference type="InterPro" id="IPR046342">
    <property type="entry name" value="CBS_dom_sf"/>
</dbReference>
<dbReference type="GO" id="GO:0050660">
    <property type="term" value="F:flavin adenine dinucleotide binding"/>
    <property type="evidence" value="ECO:0007669"/>
    <property type="project" value="InterPro"/>
</dbReference>
<reference evidence="12 13" key="1">
    <citation type="submission" date="2016-10" db="EMBL/GenBank/DDBJ databases">
        <authorList>
            <person name="de Groot N.N."/>
        </authorList>
    </citation>
    <scope>NUCLEOTIDE SEQUENCE [LARGE SCALE GENOMIC DNA]</scope>
    <source>
        <strain>GEY</strain>
        <strain evidence="13">DSM 9560</strain>
    </source>
</reference>
<dbReference type="PANTHER" id="PTHR22777:SF17">
    <property type="entry name" value="UPF0053 PROTEIN SLL0260"/>
    <property type="match status" value="1"/>
</dbReference>
<dbReference type="CDD" id="cd04590">
    <property type="entry name" value="CBS_pair_CorC_HlyC_assoc"/>
    <property type="match status" value="1"/>
</dbReference>
<evidence type="ECO:0000256" key="5">
    <source>
        <dbReference type="ARBA" id="ARBA00023122"/>
    </source>
</evidence>
<dbReference type="Gene3D" id="3.30.465.10">
    <property type="match status" value="1"/>
</dbReference>
<comment type="subcellular location">
    <subcellularLocation>
        <location evidence="1">Membrane</location>
        <topology evidence="1">Multi-pass membrane protein</topology>
    </subcellularLocation>
</comment>
<keyword evidence="5 7" id="KW-0129">CBS domain</keyword>
<dbReference type="Proteomes" id="UP000199513">
    <property type="component" value="Unassembled WGS sequence"/>
</dbReference>
<evidence type="ECO:0000259" key="10">
    <source>
        <dbReference type="PROSITE" id="PS51371"/>
    </source>
</evidence>
<dbReference type="Pfam" id="PF00571">
    <property type="entry name" value="CBS"/>
    <property type="match status" value="1"/>
</dbReference>
<dbReference type="AlphaFoldDB" id="A0A1I2G3V3"/>
<accession>A0A1I2G3V3</accession>
<evidence type="ECO:0000256" key="8">
    <source>
        <dbReference type="PROSITE-ProRule" id="PRU01193"/>
    </source>
</evidence>
<name>A0A1I2G3V3_9BACT</name>
<feature type="domain" description="CBS" evidence="10">
    <location>
        <begin position="280"/>
        <end position="337"/>
    </location>
</feature>
<dbReference type="Gene3D" id="3.10.580.10">
    <property type="entry name" value="CBS-domain"/>
    <property type="match status" value="1"/>
</dbReference>
<dbReference type="SUPFAM" id="SSF56176">
    <property type="entry name" value="FAD-binding/transporter-associated domain-like"/>
    <property type="match status" value="1"/>
</dbReference>
<keyword evidence="6 8" id="KW-0472">Membrane</keyword>
<dbReference type="InterPro" id="IPR002550">
    <property type="entry name" value="CNNM"/>
</dbReference>
<evidence type="ECO:0000256" key="1">
    <source>
        <dbReference type="ARBA" id="ARBA00004141"/>
    </source>
</evidence>
<dbReference type="PROSITE" id="PS51846">
    <property type="entry name" value="CNNM"/>
    <property type="match status" value="1"/>
</dbReference>